<feature type="compositionally biased region" description="Polar residues" evidence="1">
    <location>
        <begin position="13"/>
        <end position="24"/>
    </location>
</feature>
<dbReference type="Proteomes" id="UP000292702">
    <property type="component" value="Unassembled WGS sequence"/>
</dbReference>
<dbReference type="OrthoDB" id="2750410at2759"/>
<feature type="compositionally biased region" description="Polar residues" evidence="1">
    <location>
        <begin position="44"/>
        <end position="54"/>
    </location>
</feature>
<gene>
    <name evidence="2" type="ORF">EIP91_012141</name>
</gene>
<protein>
    <submittedName>
        <fullName evidence="2">Uncharacterized protein</fullName>
    </submittedName>
</protein>
<feature type="region of interest" description="Disordered" evidence="1">
    <location>
        <begin position="114"/>
        <end position="275"/>
    </location>
</feature>
<sequence>MKPVIQWRHQLPPDTSDSPSQSASTFCKSFADIQLSTPPDVDVSMTSPNGTTANALKPETPEQPTPVEPFVDDGLPHPCVPAAVDAFRALLHQPSPEPAEDFGRERTRTRTITGSKAMAISHILNPAPTTPDTGSSIESMAASAPLEDEPSQIMETEVPEVVKETAAKPKDPRTRAPLASKAKSKPEAKLSDIKKHAKVTDTSVLDTSILPQVSQPRPRWSYSFKKNKPAQTNSNPLPPNQHPLQEMPQQPLLARPPKRPGSPLEKAHPRSHPASTCPVKAFLKSLKPPLAGEAPLFYRVGIRTQVDLDRLSCYEEERNKIGKSLVEDGLGDYYWGVVKVGLKARARTVKMPISEPRREPEVFTDVKNMYSP</sequence>
<dbReference type="EMBL" id="RWJN01000009">
    <property type="protein sequence ID" value="TCD71191.1"/>
    <property type="molecule type" value="Genomic_DNA"/>
</dbReference>
<accession>A0A4R0RQX5</accession>
<feature type="region of interest" description="Disordered" evidence="1">
    <location>
        <begin position="1"/>
        <end position="24"/>
    </location>
</feature>
<feature type="compositionally biased region" description="Basic and acidic residues" evidence="1">
    <location>
        <begin position="184"/>
        <end position="194"/>
    </location>
</feature>
<evidence type="ECO:0000313" key="2">
    <source>
        <dbReference type="EMBL" id="TCD71191.1"/>
    </source>
</evidence>
<feature type="region of interest" description="Disordered" evidence="1">
    <location>
        <begin position="37"/>
        <end position="76"/>
    </location>
</feature>
<feature type="compositionally biased region" description="Basic and acidic residues" evidence="1">
    <location>
        <begin position="160"/>
        <end position="174"/>
    </location>
</feature>
<evidence type="ECO:0000256" key="1">
    <source>
        <dbReference type="SAM" id="MobiDB-lite"/>
    </source>
</evidence>
<proteinExistence type="predicted"/>
<name>A0A4R0RQX5_9APHY</name>
<keyword evidence="3" id="KW-1185">Reference proteome</keyword>
<dbReference type="AlphaFoldDB" id="A0A4R0RQX5"/>
<feature type="compositionally biased region" description="Polar residues" evidence="1">
    <location>
        <begin position="200"/>
        <end position="215"/>
    </location>
</feature>
<comment type="caution">
    <text evidence="2">The sequence shown here is derived from an EMBL/GenBank/DDBJ whole genome shotgun (WGS) entry which is preliminary data.</text>
</comment>
<reference evidence="2 3" key="1">
    <citation type="submission" date="2018-11" db="EMBL/GenBank/DDBJ databases">
        <title>Genome assembly of Steccherinum ochraceum LE-BIN_3174, the white-rot fungus of the Steccherinaceae family (The Residual Polyporoid clade, Polyporales, Basidiomycota).</title>
        <authorList>
            <person name="Fedorova T.V."/>
            <person name="Glazunova O.A."/>
            <person name="Landesman E.O."/>
            <person name="Moiseenko K.V."/>
            <person name="Psurtseva N.V."/>
            <person name="Savinova O.S."/>
            <person name="Shakhova N.V."/>
            <person name="Tyazhelova T.V."/>
            <person name="Vasina D.V."/>
        </authorList>
    </citation>
    <scope>NUCLEOTIDE SEQUENCE [LARGE SCALE GENOMIC DNA]</scope>
    <source>
        <strain evidence="2 3">LE-BIN_3174</strain>
    </source>
</reference>
<evidence type="ECO:0000313" key="3">
    <source>
        <dbReference type="Proteomes" id="UP000292702"/>
    </source>
</evidence>
<organism evidence="2 3">
    <name type="scientific">Steccherinum ochraceum</name>
    <dbReference type="NCBI Taxonomy" id="92696"/>
    <lineage>
        <taxon>Eukaryota</taxon>
        <taxon>Fungi</taxon>
        <taxon>Dikarya</taxon>
        <taxon>Basidiomycota</taxon>
        <taxon>Agaricomycotina</taxon>
        <taxon>Agaricomycetes</taxon>
        <taxon>Polyporales</taxon>
        <taxon>Steccherinaceae</taxon>
        <taxon>Steccherinum</taxon>
    </lineage>
</organism>